<protein>
    <submittedName>
        <fullName evidence="6">Glutamate ABC transporter substrate-binding protein</fullName>
    </submittedName>
</protein>
<dbReference type="InterPro" id="IPR051455">
    <property type="entry name" value="Bact_solute-bind_prot3"/>
</dbReference>
<proteinExistence type="inferred from homology"/>
<keyword evidence="2" id="KW-0813">Transport</keyword>
<dbReference type="GO" id="GO:0006865">
    <property type="term" value="P:amino acid transport"/>
    <property type="evidence" value="ECO:0007669"/>
    <property type="project" value="TreeGrafter"/>
</dbReference>
<sequence length="306" mass="32345">MRLRKAIAVAGIAALALLGTACGRDDKPGGTPPPTGAPPAAPSLPVYTAKAGVDLSASPTWAKAKERGHLIVGAKDDQPFLGYLDRATLARSGFDIEIARMVSAELGLDPAKIEFSTVPSSGRETAIQNGDVDMYVGTYSITEQRKKLVAFAGPYYVSGQSFLVRKDEQAITGKDTIRGKRVCSAKGSTAFQRLQVDFPETQAVFQDDYSNCVEHLLAGQVDAVSTDEAILKGYAAKDPGRLKVVGQPFTTENYGIGLPQQDPVFRTAVNDAIEASIANGNWKAAYDATLGLSGAPAPQTPKVERG</sequence>
<comment type="caution">
    <text evidence="6">The sequence shown here is derived from an EMBL/GenBank/DDBJ whole genome shotgun (WGS) entry which is preliminary data.</text>
</comment>
<dbReference type="PROSITE" id="PS51257">
    <property type="entry name" value="PROKAR_LIPOPROTEIN"/>
    <property type="match status" value="1"/>
</dbReference>
<feature type="chain" id="PRO_5041296036" evidence="4">
    <location>
        <begin position="22"/>
        <end position="306"/>
    </location>
</feature>
<feature type="signal peptide" evidence="4">
    <location>
        <begin position="1"/>
        <end position="21"/>
    </location>
</feature>
<dbReference type="Proteomes" id="UP001165378">
    <property type="component" value="Unassembled WGS sequence"/>
</dbReference>
<evidence type="ECO:0000256" key="2">
    <source>
        <dbReference type="ARBA" id="ARBA00022448"/>
    </source>
</evidence>
<dbReference type="RefSeq" id="WP_235057848.1">
    <property type="nucleotide sequence ID" value="NZ_JAKFHA010000043.1"/>
</dbReference>
<dbReference type="SMART" id="SM00062">
    <property type="entry name" value="PBPb"/>
    <property type="match status" value="1"/>
</dbReference>
<accession>A0AA41Q9Y3</accession>
<gene>
    <name evidence="6" type="ORF">LZ495_38505</name>
</gene>
<evidence type="ECO:0000259" key="5">
    <source>
        <dbReference type="SMART" id="SM00062"/>
    </source>
</evidence>
<evidence type="ECO:0000256" key="3">
    <source>
        <dbReference type="ARBA" id="ARBA00022729"/>
    </source>
</evidence>
<comment type="similarity">
    <text evidence="1">Belongs to the bacterial solute-binding protein 3 family.</text>
</comment>
<evidence type="ECO:0000256" key="4">
    <source>
        <dbReference type="SAM" id="SignalP"/>
    </source>
</evidence>
<reference evidence="6" key="1">
    <citation type="submission" date="2022-01" db="EMBL/GenBank/DDBJ databases">
        <title>Genome-Based Taxonomic Classification of the Phylum Actinobacteria.</title>
        <authorList>
            <person name="Gao Y."/>
        </authorList>
    </citation>
    <scope>NUCLEOTIDE SEQUENCE</scope>
    <source>
        <strain evidence="6">KLBMP 8922</strain>
    </source>
</reference>
<evidence type="ECO:0000313" key="7">
    <source>
        <dbReference type="Proteomes" id="UP001165378"/>
    </source>
</evidence>
<organism evidence="6 7">
    <name type="scientific">Yinghuangia soli</name>
    <dbReference type="NCBI Taxonomy" id="2908204"/>
    <lineage>
        <taxon>Bacteria</taxon>
        <taxon>Bacillati</taxon>
        <taxon>Actinomycetota</taxon>
        <taxon>Actinomycetes</taxon>
        <taxon>Kitasatosporales</taxon>
        <taxon>Streptomycetaceae</taxon>
        <taxon>Yinghuangia</taxon>
    </lineage>
</organism>
<dbReference type="GO" id="GO:0005576">
    <property type="term" value="C:extracellular region"/>
    <property type="evidence" value="ECO:0007669"/>
    <property type="project" value="TreeGrafter"/>
</dbReference>
<evidence type="ECO:0000256" key="1">
    <source>
        <dbReference type="ARBA" id="ARBA00010333"/>
    </source>
</evidence>
<keyword evidence="3 4" id="KW-0732">Signal</keyword>
<dbReference type="InterPro" id="IPR001638">
    <property type="entry name" value="Solute-binding_3/MltF_N"/>
</dbReference>
<dbReference type="PANTHER" id="PTHR30085">
    <property type="entry name" value="AMINO ACID ABC TRANSPORTER PERMEASE"/>
    <property type="match status" value="1"/>
</dbReference>
<dbReference type="PANTHER" id="PTHR30085:SF6">
    <property type="entry name" value="ABC TRANSPORTER GLUTAMINE-BINDING PROTEIN GLNH"/>
    <property type="match status" value="1"/>
</dbReference>
<feature type="domain" description="Solute-binding protein family 3/N-terminal" evidence="5">
    <location>
        <begin position="69"/>
        <end position="293"/>
    </location>
</feature>
<dbReference type="Gene3D" id="3.40.190.10">
    <property type="entry name" value="Periplasmic binding protein-like II"/>
    <property type="match status" value="2"/>
</dbReference>
<dbReference type="Pfam" id="PF00497">
    <property type="entry name" value="SBP_bac_3"/>
    <property type="match status" value="1"/>
</dbReference>
<dbReference type="CDD" id="cd13690">
    <property type="entry name" value="PBP2_GluB"/>
    <property type="match status" value="1"/>
</dbReference>
<dbReference type="EMBL" id="JAKFHA010000043">
    <property type="protein sequence ID" value="MCF2533079.1"/>
    <property type="molecule type" value="Genomic_DNA"/>
</dbReference>
<keyword evidence="7" id="KW-1185">Reference proteome</keyword>
<dbReference type="GO" id="GO:0030288">
    <property type="term" value="C:outer membrane-bounded periplasmic space"/>
    <property type="evidence" value="ECO:0007669"/>
    <property type="project" value="TreeGrafter"/>
</dbReference>
<dbReference type="AlphaFoldDB" id="A0AA41Q9Y3"/>
<name>A0AA41Q9Y3_9ACTN</name>
<dbReference type="SUPFAM" id="SSF53850">
    <property type="entry name" value="Periplasmic binding protein-like II"/>
    <property type="match status" value="1"/>
</dbReference>
<evidence type="ECO:0000313" key="6">
    <source>
        <dbReference type="EMBL" id="MCF2533079.1"/>
    </source>
</evidence>